<reference evidence="3 4" key="1">
    <citation type="journal article" date="2018" name="Evol. Lett.">
        <title>Horizontal gene cluster transfer increased hallucinogenic mushroom diversity.</title>
        <authorList>
            <person name="Reynolds H.T."/>
            <person name="Vijayakumar V."/>
            <person name="Gluck-Thaler E."/>
            <person name="Korotkin H.B."/>
            <person name="Matheny P.B."/>
            <person name="Slot J.C."/>
        </authorList>
    </citation>
    <scope>NUCLEOTIDE SEQUENCE [LARGE SCALE GENOMIC DNA]</scope>
    <source>
        <strain evidence="3 4">SRW20</strain>
    </source>
</reference>
<evidence type="ECO:0000256" key="2">
    <source>
        <dbReference type="SAM" id="Phobius"/>
    </source>
</evidence>
<gene>
    <name evidence="3" type="ORF">CVT26_004915</name>
</gene>
<feature type="compositionally biased region" description="Basic residues" evidence="1">
    <location>
        <begin position="140"/>
        <end position="155"/>
    </location>
</feature>
<feature type="region of interest" description="Disordered" evidence="1">
    <location>
        <begin position="200"/>
        <end position="234"/>
    </location>
</feature>
<dbReference type="InParanoid" id="A0A409YJ00"/>
<feature type="compositionally biased region" description="Basic and acidic residues" evidence="1">
    <location>
        <begin position="223"/>
        <end position="234"/>
    </location>
</feature>
<proteinExistence type="predicted"/>
<dbReference type="Proteomes" id="UP000284706">
    <property type="component" value="Unassembled WGS sequence"/>
</dbReference>
<feature type="region of interest" description="Disordered" evidence="1">
    <location>
        <begin position="137"/>
        <end position="157"/>
    </location>
</feature>
<evidence type="ECO:0000313" key="4">
    <source>
        <dbReference type="Proteomes" id="UP000284706"/>
    </source>
</evidence>
<dbReference type="OrthoDB" id="2502792at2759"/>
<keyword evidence="2" id="KW-1133">Transmembrane helix</keyword>
<keyword evidence="2" id="KW-0472">Membrane</keyword>
<sequence length="234" mass="26132">MDNVWQPALLDPILDFLSEHLPAPLYSLVIRALSHLLAALTSISLLGLTLLSNSWNVQALLPPIVTILAAYLALASVYRTTTWMARTMFWFLKWGSLFGILMAGAGYFMGNAGNAVGNQGAVSMLAGLVANLFDDNSRTQGRRRPRQTRTRTKRPRAWDSFEVHKEWQYQQEDEQRDQAPDLQKLMNMFAGAAGQVLQGNWWSSARGESGDSTESGRQQQSTSKRDKAGRSRSR</sequence>
<protein>
    <submittedName>
        <fullName evidence="3">Uncharacterized protein</fullName>
    </submittedName>
</protein>
<name>A0A409YJ00_9AGAR</name>
<organism evidence="3 4">
    <name type="scientific">Gymnopilus dilepis</name>
    <dbReference type="NCBI Taxonomy" id="231916"/>
    <lineage>
        <taxon>Eukaryota</taxon>
        <taxon>Fungi</taxon>
        <taxon>Dikarya</taxon>
        <taxon>Basidiomycota</taxon>
        <taxon>Agaricomycotina</taxon>
        <taxon>Agaricomycetes</taxon>
        <taxon>Agaricomycetidae</taxon>
        <taxon>Agaricales</taxon>
        <taxon>Agaricineae</taxon>
        <taxon>Hymenogastraceae</taxon>
        <taxon>Gymnopilus</taxon>
    </lineage>
</organism>
<comment type="caution">
    <text evidence="3">The sequence shown here is derived from an EMBL/GenBank/DDBJ whole genome shotgun (WGS) entry which is preliminary data.</text>
</comment>
<dbReference type="AlphaFoldDB" id="A0A409YJ00"/>
<keyword evidence="2" id="KW-0812">Transmembrane</keyword>
<dbReference type="EMBL" id="NHYE01000796">
    <property type="protein sequence ID" value="PPR02970.1"/>
    <property type="molecule type" value="Genomic_DNA"/>
</dbReference>
<feature type="transmembrane region" description="Helical" evidence="2">
    <location>
        <begin position="57"/>
        <end position="78"/>
    </location>
</feature>
<keyword evidence="4" id="KW-1185">Reference proteome</keyword>
<feature type="transmembrane region" description="Helical" evidence="2">
    <location>
        <begin position="115"/>
        <end position="133"/>
    </location>
</feature>
<feature type="transmembrane region" description="Helical" evidence="2">
    <location>
        <begin position="90"/>
        <end position="109"/>
    </location>
</feature>
<evidence type="ECO:0000313" key="3">
    <source>
        <dbReference type="EMBL" id="PPR02970.1"/>
    </source>
</evidence>
<accession>A0A409YJ00</accession>
<evidence type="ECO:0000256" key="1">
    <source>
        <dbReference type="SAM" id="MobiDB-lite"/>
    </source>
</evidence>
<feature type="compositionally biased region" description="Polar residues" evidence="1">
    <location>
        <begin position="210"/>
        <end position="222"/>
    </location>
</feature>